<gene>
    <name evidence="9" type="ORF">BGW38_002558</name>
</gene>
<dbReference type="PANTHER" id="PTHR13296:SF0">
    <property type="entry name" value="PRE-MRNA-SPLICING FACTOR SPF27"/>
    <property type="match status" value="1"/>
</dbReference>
<evidence type="ECO:0000256" key="5">
    <source>
        <dbReference type="ARBA" id="ARBA00023187"/>
    </source>
</evidence>
<dbReference type="Pfam" id="PF05700">
    <property type="entry name" value="BCAS2"/>
    <property type="match status" value="1"/>
</dbReference>
<evidence type="ECO:0000256" key="2">
    <source>
        <dbReference type="ARBA" id="ARBA00010788"/>
    </source>
</evidence>
<dbReference type="GO" id="GO:0008380">
    <property type="term" value="P:RNA splicing"/>
    <property type="evidence" value="ECO:0007669"/>
    <property type="project" value="UniProtKB-KW"/>
</dbReference>
<keyword evidence="3" id="KW-0507">mRNA processing</keyword>
<proteinExistence type="inferred from homology"/>
<protein>
    <recommendedName>
        <fullName evidence="11">Pre-mRNA-splicing factor SPF27</fullName>
    </recommendedName>
</protein>
<dbReference type="GO" id="GO:0071011">
    <property type="term" value="C:precatalytic spliceosome"/>
    <property type="evidence" value="ECO:0007669"/>
    <property type="project" value="TreeGrafter"/>
</dbReference>
<feature type="compositionally biased region" description="Low complexity" evidence="8">
    <location>
        <begin position="85"/>
        <end position="100"/>
    </location>
</feature>
<keyword evidence="5" id="KW-0508">mRNA splicing</keyword>
<evidence type="ECO:0000256" key="6">
    <source>
        <dbReference type="ARBA" id="ARBA00023242"/>
    </source>
</evidence>
<dbReference type="EMBL" id="JAABOA010001901">
    <property type="protein sequence ID" value="KAF9580697.1"/>
    <property type="molecule type" value="Genomic_DNA"/>
</dbReference>
<name>A0A9P6FSL9_9FUNG</name>
<comment type="caution">
    <text evidence="9">The sequence shown here is derived from an EMBL/GenBank/DDBJ whole genome shotgun (WGS) entry which is preliminary data.</text>
</comment>
<dbReference type="Proteomes" id="UP000780801">
    <property type="component" value="Unassembled WGS sequence"/>
</dbReference>
<feature type="coiled-coil region" evidence="7">
    <location>
        <begin position="118"/>
        <end position="177"/>
    </location>
</feature>
<keyword evidence="4" id="KW-0747">Spliceosome</keyword>
<feature type="region of interest" description="Disordered" evidence="8">
    <location>
        <begin position="64"/>
        <end position="103"/>
    </location>
</feature>
<comment type="similarity">
    <text evidence="2">Belongs to the SPF27 family.</text>
</comment>
<organism evidence="9 10">
    <name type="scientific">Lunasporangiospora selenospora</name>
    <dbReference type="NCBI Taxonomy" id="979761"/>
    <lineage>
        <taxon>Eukaryota</taxon>
        <taxon>Fungi</taxon>
        <taxon>Fungi incertae sedis</taxon>
        <taxon>Mucoromycota</taxon>
        <taxon>Mortierellomycotina</taxon>
        <taxon>Mortierellomycetes</taxon>
        <taxon>Mortierellales</taxon>
        <taxon>Mortierellaceae</taxon>
        <taxon>Lunasporangiospora</taxon>
    </lineage>
</organism>
<keyword evidence="6" id="KW-0539">Nucleus</keyword>
<dbReference type="PANTHER" id="PTHR13296">
    <property type="entry name" value="BCAS2 PROTEIN"/>
    <property type="match status" value="1"/>
</dbReference>
<evidence type="ECO:0000256" key="3">
    <source>
        <dbReference type="ARBA" id="ARBA00022664"/>
    </source>
</evidence>
<dbReference type="GO" id="GO:0000974">
    <property type="term" value="C:Prp19 complex"/>
    <property type="evidence" value="ECO:0007669"/>
    <property type="project" value="TreeGrafter"/>
</dbReference>
<dbReference type="InterPro" id="IPR008409">
    <property type="entry name" value="SPF27"/>
</dbReference>
<dbReference type="AlphaFoldDB" id="A0A9P6FSL9"/>
<keyword evidence="10" id="KW-1185">Reference proteome</keyword>
<evidence type="ECO:0000313" key="9">
    <source>
        <dbReference type="EMBL" id="KAF9580697.1"/>
    </source>
</evidence>
<sequence length="246" mass="27857">MAAQFDLDALPYVDKQIDEPGMRTQVDKLIAAELKRMPKPRDPSALFPDIDLFKDRALLQQELERVRKGKPMEPTLDLSRYQLEPPSTSTPDNDNNTNTPLTASEELPEGKILWLKALGNADAQLEQQNQRILNLELIQKFGANAWNVHNYQLEYDLTNLRKVVDDKKGEVLELNKQRKRDQLEVAESLQRLEAKWAEMISATLQVEVASASLESELEQLKAYEAKLVKELGIPLESADSTTSMAS</sequence>
<evidence type="ECO:0008006" key="11">
    <source>
        <dbReference type="Google" id="ProtNLM"/>
    </source>
</evidence>
<keyword evidence="7" id="KW-0175">Coiled coil</keyword>
<dbReference type="GO" id="GO:0006397">
    <property type="term" value="P:mRNA processing"/>
    <property type="evidence" value="ECO:0007669"/>
    <property type="project" value="UniProtKB-KW"/>
</dbReference>
<comment type="subcellular location">
    <subcellularLocation>
        <location evidence="1">Nucleus</location>
    </subcellularLocation>
</comment>
<evidence type="ECO:0000256" key="4">
    <source>
        <dbReference type="ARBA" id="ARBA00022728"/>
    </source>
</evidence>
<evidence type="ECO:0000256" key="7">
    <source>
        <dbReference type="SAM" id="Coils"/>
    </source>
</evidence>
<dbReference type="OrthoDB" id="205794at2759"/>
<accession>A0A9P6FSL9</accession>
<evidence type="ECO:0000256" key="1">
    <source>
        <dbReference type="ARBA" id="ARBA00004123"/>
    </source>
</evidence>
<reference evidence="9" key="1">
    <citation type="journal article" date="2020" name="Fungal Divers.">
        <title>Resolving the Mortierellaceae phylogeny through synthesis of multi-gene phylogenetics and phylogenomics.</title>
        <authorList>
            <person name="Vandepol N."/>
            <person name="Liber J."/>
            <person name="Desiro A."/>
            <person name="Na H."/>
            <person name="Kennedy M."/>
            <person name="Barry K."/>
            <person name="Grigoriev I.V."/>
            <person name="Miller A.N."/>
            <person name="O'Donnell K."/>
            <person name="Stajich J.E."/>
            <person name="Bonito G."/>
        </authorList>
    </citation>
    <scope>NUCLEOTIDE SEQUENCE</scope>
    <source>
        <strain evidence="9">KOD1015</strain>
    </source>
</reference>
<evidence type="ECO:0000256" key="8">
    <source>
        <dbReference type="SAM" id="MobiDB-lite"/>
    </source>
</evidence>
<evidence type="ECO:0000313" key="10">
    <source>
        <dbReference type="Proteomes" id="UP000780801"/>
    </source>
</evidence>
<dbReference type="GO" id="GO:0071013">
    <property type="term" value="C:catalytic step 2 spliceosome"/>
    <property type="evidence" value="ECO:0007669"/>
    <property type="project" value="TreeGrafter"/>
</dbReference>